<accession>A0A917FDY4</accession>
<sequence>MLRTLLSPAGLLNALAAVQGGFSVTRDLAYGPHARHRLDVFRPRQPRAPAPVLVFFYGGGWEEGDRAAYLFVGAALARLGFVVAIPDYRVFPDARFPAFLEDAAHAVRWVHAHAGQMGGNGAGLLLIGHSAGAHIAAMLTFDPQWLGGVGLEPDHVLTAMVGLAGPYDFLPLHSARLKQIFAPAPGLEATQPITFAHGHGPPVMLATGRADRVVDPGNSLRLADRIRRLGGVADVRFYDRVNHATLLGAFAAPLRPLAPVLLDTVAFLHRASAAASGCASSAGQSFHPEQVCEP</sequence>
<dbReference type="InterPro" id="IPR050300">
    <property type="entry name" value="GDXG_lipolytic_enzyme"/>
</dbReference>
<reference evidence="3" key="1">
    <citation type="journal article" date="2014" name="Int. J. Syst. Evol. Microbiol.">
        <title>Complete genome sequence of Corynebacterium casei LMG S-19264T (=DSM 44701T), isolated from a smear-ripened cheese.</title>
        <authorList>
            <consortium name="US DOE Joint Genome Institute (JGI-PGF)"/>
            <person name="Walter F."/>
            <person name="Albersmeier A."/>
            <person name="Kalinowski J."/>
            <person name="Ruckert C."/>
        </authorList>
    </citation>
    <scope>NUCLEOTIDE SEQUENCE</scope>
    <source>
        <strain evidence="3">CCM 7897</strain>
    </source>
</reference>
<dbReference type="InterPro" id="IPR029058">
    <property type="entry name" value="AB_hydrolase_fold"/>
</dbReference>
<gene>
    <name evidence="3" type="ORF">GCM10007301_32390</name>
</gene>
<dbReference type="InterPro" id="IPR049492">
    <property type="entry name" value="BD-FAE-like_dom"/>
</dbReference>
<keyword evidence="1" id="KW-0378">Hydrolase</keyword>
<dbReference type="EMBL" id="BMCT01000004">
    <property type="protein sequence ID" value="GGF70137.1"/>
    <property type="molecule type" value="Genomic_DNA"/>
</dbReference>
<organism evidence="3 4">
    <name type="scientific">Azorhizobium oxalatiphilum</name>
    <dbReference type="NCBI Taxonomy" id="980631"/>
    <lineage>
        <taxon>Bacteria</taxon>
        <taxon>Pseudomonadati</taxon>
        <taxon>Pseudomonadota</taxon>
        <taxon>Alphaproteobacteria</taxon>
        <taxon>Hyphomicrobiales</taxon>
        <taxon>Xanthobacteraceae</taxon>
        <taxon>Azorhizobium</taxon>
    </lineage>
</organism>
<feature type="domain" description="BD-FAE-like" evidence="2">
    <location>
        <begin position="38"/>
        <end position="224"/>
    </location>
</feature>
<name>A0A917FDY4_9HYPH</name>
<reference evidence="3" key="2">
    <citation type="submission" date="2020-09" db="EMBL/GenBank/DDBJ databases">
        <authorList>
            <person name="Sun Q."/>
            <person name="Sedlacek I."/>
        </authorList>
    </citation>
    <scope>NUCLEOTIDE SEQUENCE</scope>
    <source>
        <strain evidence="3">CCM 7897</strain>
    </source>
</reference>
<dbReference type="SUPFAM" id="SSF53474">
    <property type="entry name" value="alpha/beta-Hydrolases"/>
    <property type="match status" value="1"/>
</dbReference>
<dbReference type="RefSeq" id="WP_210324230.1">
    <property type="nucleotide sequence ID" value="NZ_BMCT01000004.1"/>
</dbReference>
<evidence type="ECO:0000313" key="4">
    <source>
        <dbReference type="Proteomes" id="UP000606044"/>
    </source>
</evidence>
<keyword evidence="4" id="KW-1185">Reference proteome</keyword>
<dbReference type="AlphaFoldDB" id="A0A917FDY4"/>
<evidence type="ECO:0000259" key="2">
    <source>
        <dbReference type="Pfam" id="PF20434"/>
    </source>
</evidence>
<dbReference type="Gene3D" id="3.40.50.1820">
    <property type="entry name" value="alpha/beta hydrolase"/>
    <property type="match status" value="1"/>
</dbReference>
<dbReference type="PANTHER" id="PTHR48081:SF9">
    <property type="entry name" value="CARBOXYLESTERASE"/>
    <property type="match status" value="1"/>
</dbReference>
<evidence type="ECO:0000256" key="1">
    <source>
        <dbReference type="ARBA" id="ARBA00022801"/>
    </source>
</evidence>
<evidence type="ECO:0000313" key="3">
    <source>
        <dbReference type="EMBL" id="GGF70137.1"/>
    </source>
</evidence>
<dbReference type="GO" id="GO:0016787">
    <property type="term" value="F:hydrolase activity"/>
    <property type="evidence" value="ECO:0007669"/>
    <property type="project" value="UniProtKB-KW"/>
</dbReference>
<dbReference type="Pfam" id="PF20434">
    <property type="entry name" value="BD-FAE"/>
    <property type="match status" value="1"/>
</dbReference>
<dbReference type="PANTHER" id="PTHR48081">
    <property type="entry name" value="AB HYDROLASE SUPERFAMILY PROTEIN C4A8.06C"/>
    <property type="match status" value="1"/>
</dbReference>
<proteinExistence type="predicted"/>
<comment type="caution">
    <text evidence="3">The sequence shown here is derived from an EMBL/GenBank/DDBJ whole genome shotgun (WGS) entry which is preliminary data.</text>
</comment>
<protein>
    <submittedName>
        <fullName evidence="3">Carboxylesterase</fullName>
    </submittedName>
</protein>
<dbReference type="Proteomes" id="UP000606044">
    <property type="component" value="Unassembled WGS sequence"/>
</dbReference>